<name>A0A8J6Q7C6_9FLAO</name>
<dbReference type="InterPro" id="IPR008949">
    <property type="entry name" value="Isoprenoid_synthase_dom_sf"/>
</dbReference>
<feature type="non-terminal residue" evidence="1">
    <location>
        <position position="47"/>
    </location>
</feature>
<comment type="caution">
    <text evidence="1">The sequence shown here is derived from an EMBL/GenBank/DDBJ whole genome shotgun (WGS) entry which is preliminary data.</text>
</comment>
<dbReference type="PANTHER" id="PTHR31480">
    <property type="entry name" value="BIFUNCTIONAL LYCOPENE CYCLASE/PHYTOENE SYNTHASE"/>
    <property type="match status" value="1"/>
</dbReference>
<organism evidence="1 2">
    <name type="scientific">Aestuariibaculum marinum</name>
    <dbReference type="NCBI Taxonomy" id="2683592"/>
    <lineage>
        <taxon>Bacteria</taxon>
        <taxon>Pseudomonadati</taxon>
        <taxon>Bacteroidota</taxon>
        <taxon>Flavobacteriia</taxon>
        <taxon>Flavobacteriales</taxon>
        <taxon>Flavobacteriaceae</taxon>
    </lineage>
</organism>
<evidence type="ECO:0000313" key="2">
    <source>
        <dbReference type="Proteomes" id="UP000621516"/>
    </source>
</evidence>
<proteinExistence type="predicted"/>
<dbReference type="InterPro" id="IPR002060">
    <property type="entry name" value="Squ/phyt_synthse"/>
</dbReference>
<evidence type="ECO:0000313" key="1">
    <source>
        <dbReference type="EMBL" id="MBD0825564.1"/>
    </source>
</evidence>
<accession>A0A8J6Q7C6</accession>
<dbReference type="AlphaFoldDB" id="A0A8J6Q7C6"/>
<dbReference type="EMBL" id="JACVXD010000074">
    <property type="protein sequence ID" value="MBD0825564.1"/>
    <property type="molecule type" value="Genomic_DNA"/>
</dbReference>
<sequence length="47" mass="5634">MVTVQESYSHCEEIIKVHSKTFYKAFSYLPEDKRRAVWAVYSFCRTV</sequence>
<dbReference type="GO" id="GO:0016765">
    <property type="term" value="F:transferase activity, transferring alkyl or aryl (other than methyl) groups"/>
    <property type="evidence" value="ECO:0007669"/>
    <property type="project" value="UniProtKB-ARBA"/>
</dbReference>
<dbReference type="Proteomes" id="UP000621516">
    <property type="component" value="Unassembled WGS sequence"/>
</dbReference>
<reference evidence="1 2" key="1">
    <citation type="journal article" date="2018" name="J. Microbiol.">
        <title>Aestuariibaculum marinum sp. nov., a marine bacterium isolated from seawater in South Korea.</title>
        <authorList>
            <person name="Choi J."/>
            <person name="Lee D."/>
            <person name="Jang J.H."/>
            <person name="Cha S."/>
            <person name="Seo T."/>
        </authorList>
    </citation>
    <scope>NUCLEOTIDE SEQUENCE [LARGE SCALE GENOMIC DNA]</scope>
    <source>
        <strain evidence="1 2">IP7</strain>
    </source>
</reference>
<gene>
    <name evidence="1" type="ORF">ICJ85_16275</name>
</gene>
<dbReference type="Gene3D" id="1.10.600.10">
    <property type="entry name" value="Farnesyl Diphosphate Synthase"/>
    <property type="match status" value="1"/>
</dbReference>
<keyword evidence="2" id="KW-1185">Reference proteome</keyword>
<protein>
    <submittedName>
        <fullName evidence="1">Squalene/phytoene synthase family protein</fullName>
    </submittedName>
</protein>
<dbReference type="Pfam" id="PF00494">
    <property type="entry name" value="SQS_PSY"/>
    <property type="match status" value="1"/>
</dbReference>
<dbReference type="SUPFAM" id="SSF48576">
    <property type="entry name" value="Terpenoid synthases"/>
    <property type="match status" value="1"/>
</dbReference>